<accession>A0AAN9SNH3</accession>
<protein>
    <submittedName>
        <fullName evidence="1">Uncharacterized protein</fullName>
    </submittedName>
</protein>
<dbReference type="Proteomes" id="UP001386955">
    <property type="component" value="Unassembled WGS sequence"/>
</dbReference>
<proteinExistence type="predicted"/>
<name>A0AAN9SNH3_PSOTE</name>
<sequence length="66" mass="7527">MVCYSLVFKDSKLCTSLAMFNHDSMIHTLAIAYANIFVHENSFRISEGKRLRIRSRLIFQGGTSSI</sequence>
<dbReference type="AlphaFoldDB" id="A0AAN9SNH3"/>
<organism evidence="1 2">
    <name type="scientific">Psophocarpus tetragonolobus</name>
    <name type="common">Winged bean</name>
    <name type="synonym">Dolichos tetragonolobus</name>
    <dbReference type="NCBI Taxonomy" id="3891"/>
    <lineage>
        <taxon>Eukaryota</taxon>
        <taxon>Viridiplantae</taxon>
        <taxon>Streptophyta</taxon>
        <taxon>Embryophyta</taxon>
        <taxon>Tracheophyta</taxon>
        <taxon>Spermatophyta</taxon>
        <taxon>Magnoliopsida</taxon>
        <taxon>eudicotyledons</taxon>
        <taxon>Gunneridae</taxon>
        <taxon>Pentapetalae</taxon>
        <taxon>rosids</taxon>
        <taxon>fabids</taxon>
        <taxon>Fabales</taxon>
        <taxon>Fabaceae</taxon>
        <taxon>Papilionoideae</taxon>
        <taxon>50 kb inversion clade</taxon>
        <taxon>NPAAA clade</taxon>
        <taxon>indigoferoid/millettioid clade</taxon>
        <taxon>Phaseoleae</taxon>
        <taxon>Psophocarpus</taxon>
    </lineage>
</organism>
<reference evidence="1 2" key="1">
    <citation type="submission" date="2024-01" db="EMBL/GenBank/DDBJ databases">
        <title>The genomes of 5 underutilized Papilionoideae crops provide insights into root nodulation and disease resistanc.</title>
        <authorList>
            <person name="Jiang F."/>
        </authorList>
    </citation>
    <scope>NUCLEOTIDE SEQUENCE [LARGE SCALE GENOMIC DNA]</scope>
    <source>
        <strain evidence="1">DUOXIRENSHENG_FW03</strain>
        <tissue evidence="1">Leaves</tissue>
    </source>
</reference>
<dbReference type="EMBL" id="JAYMYS010000003">
    <property type="protein sequence ID" value="KAK7399990.1"/>
    <property type="molecule type" value="Genomic_DNA"/>
</dbReference>
<comment type="caution">
    <text evidence="1">The sequence shown here is derived from an EMBL/GenBank/DDBJ whole genome shotgun (WGS) entry which is preliminary data.</text>
</comment>
<keyword evidence="2" id="KW-1185">Reference proteome</keyword>
<evidence type="ECO:0000313" key="1">
    <source>
        <dbReference type="EMBL" id="KAK7399990.1"/>
    </source>
</evidence>
<evidence type="ECO:0000313" key="2">
    <source>
        <dbReference type="Proteomes" id="UP001386955"/>
    </source>
</evidence>
<gene>
    <name evidence="1" type="ORF">VNO78_11188</name>
</gene>